<feature type="transmembrane region" description="Helical" evidence="2">
    <location>
        <begin position="16"/>
        <end position="35"/>
    </location>
</feature>
<evidence type="ECO:0000313" key="3">
    <source>
        <dbReference type="EMBL" id="PWH81242.1"/>
    </source>
</evidence>
<dbReference type="Proteomes" id="UP000245370">
    <property type="component" value="Unassembled WGS sequence"/>
</dbReference>
<dbReference type="RefSeq" id="WP_109360820.1">
    <property type="nucleotide sequence ID" value="NZ_QFRJ01000022.1"/>
</dbReference>
<keyword evidence="2" id="KW-0812">Transmembrane</keyword>
<organism evidence="3 4">
    <name type="scientific">Brumimicrobium oceani</name>
    <dbReference type="NCBI Taxonomy" id="2100725"/>
    <lineage>
        <taxon>Bacteria</taxon>
        <taxon>Pseudomonadati</taxon>
        <taxon>Bacteroidota</taxon>
        <taxon>Flavobacteriia</taxon>
        <taxon>Flavobacteriales</taxon>
        <taxon>Crocinitomicaceae</taxon>
        <taxon>Brumimicrobium</taxon>
    </lineage>
</organism>
<dbReference type="AlphaFoldDB" id="A0A2U2X0D8"/>
<dbReference type="OrthoDB" id="1467299at2"/>
<reference evidence="3 4" key="2">
    <citation type="submission" date="2018-05" db="EMBL/GenBank/DDBJ databases">
        <authorList>
            <person name="Lanie J.A."/>
            <person name="Ng W.-L."/>
            <person name="Kazmierczak K.M."/>
            <person name="Andrzejewski T.M."/>
            <person name="Davidsen T.M."/>
            <person name="Wayne K.J."/>
            <person name="Tettelin H."/>
            <person name="Glass J.I."/>
            <person name="Rusch D."/>
            <person name="Podicherti R."/>
            <person name="Tsui H.-C.T."/>
            <person name="Winkler M.E."/>
        </authorList>
    </citation>
    <scope>NUCLEOTIDE SEQUENCE [LARGE SCALE GENOMIC DNA]</scope>
    <source>
        <strain evidence="3 4">C305</strain>
    </source>
</reference>
<keyword evidence="2" id="KW-0472">Membrane</keyword>
<name>A0A2U2X0D8_9FLAO</name>
<dbReference type="EMBL" id="QFRJ01000022">
    <property type="protein sequence ID" value="PWH81242.1"/>
    <property type="molecule type" value="Genomic_DNA"/>
</dbReference>
<reference evidence="3 4" key="1">
    <citation type="submission" date="2018-05" db="EMBL/GenBank/DDBJ databases">
        <title>Brumimicrobium oceani sp. nov., isolated from coastal sediment.</title>
        <authorList>
            <person name="Kou Y."/>
        </authorList>
    </citation>
    <scope>NUCLEOTIDE SEQUENCE [LARGE SCALE GENOMIC DNA]</scope>
    <source>
        <strain evidence="3 4">C305</strain>
    </source>
</reference>
<keyword evidence="2" id="KW-1133">Transmembrane helix</keyword>
<keyword evidence="4" id="KW-1185">Reference proteome</keyword>
<evidence type="ECO:0000256" key="2">
    <source>
        <dbReference type="SAM" id="Phobius"/>
    </source>
</evidence>
<sequence length="239" mass="24806">MAQVPIVRVEDNRKGIIAAIAFLFVTLFLLFFITYSEPDPPKVTVPIPIVMGESGIDNFEIHNGGGGAPSETVNETPATENPKEQPVQDESPVKVVTGTGSSNSNTAASEPAEAANPFSGNGSGGSGTSGSGTGFGSDTGPGSGSGEPGTGAAGDRVRITNIRSKPKTPNDEICTIALKLTVNSQGSVMRVDVIRNGTTATNQRLIDEVIGLAKKEVRYKEKPGARDEITFYTVTVQPG</sequence>
<comment type="caution">
    <text evidence="3">The sequence shown here is derived from an EMBL/GenBank/DDBJ whole genome shotgun (WGS) entry which is preliminary data.</text>
</comment>
<feature type="compositionally biased region" description="Polar residues" evidence="1">
    <location>
        <begin position="98"/>
        <end position="108"/>
    </location>
</feature>
<proteinExistence type="predicted"/>
<feature type="region of interest" description="Disordered" evidence="1">
    <location>
        <begin position="58"/>
        <end position="156"/>
    </location>
</feature>
<gene>
    <name evidence="3" type="ORF">DIT68_15900</name>
</gene>
<evidence type="ECO:0000313" key="4">
    <source>
        <dbReference type="Proteomes" id="UP000245370"/>
    </source>
</evidence>
<feature type="compositionally biased region" description="Gly residues" evidence="1">
    <location>
        <begin position="121"/>
        <end position="152"/>
    </location>
</feature>
<evidence type="ECO:0008006" key="5">
    <source>
        <dbReference type="Google" id="ProtNLM"/>
    </source>
</evidence>
<accession>A0A2U2X0D8</accession>
<protein>
    <recommendedName>
        <fullName evidence="5">Energy transducer TonB</fullName>
    </recommendedName>
</protein>
<evidence type="ECO:0000256" key="1">
    <source>
        <dbReference type="SAM" id="MobiDB-lite"/>
    </source>
</evidence>